<dbReference type="RefSeq" id="WP_072738508.1">
    <property type="nucleotide sequence ID" value="NZ_CP048813.1"/>
</dbReference>
<dbReference type="Pfam" id="PF13556">
    <property type="entry name" value="HTH_30"/>
    <property type="match status" value="1"/>
</dbReference>
<dbReference type="EMBL" id="FNDN01000008">
    <property type="protein sequence ID" value="SDI49973.1"/>
    <property type="molecule type" value="Genomic_DNA"/>
</dbReference>
<dbReference type="PANTHER" id="PTHR33744">
    <property type="entry name" value="CARBOHYDRATE DIACID REGULATOR"/>
    <property type="match status" value="1"/>
</dbReference>
<dbReference type="InterPro" id="IPR042070">
    <property type="entry name" value="PucR_C-HTH_sf"/>
</dbReference>
<gene>
    <name evidence="3" type="ORF">SAMN05444695_10842</name>
</gene>
<dbReference type="InterPro" id="IPR025736">
    <property type="entry name" value="PucR_C-HTH_dom"/>
</dbReference>
<accession>A0A1G8L2S1</accession>
<name>A0A1G8L2S1_9NOCA</name>
<keyword evidence="4" id="KW-1185">Reference proteome</keyword>
<feature type="domain" description="RsbT co-antagonist protein RsbRD N-terminal" evidence="2">
    <location>
        <begin position="29"/>
        <end position="164"/>
    </location>
</feature>
<dbReference type="InterPro" id="IPR025751">
    <property type="entry name" value="RsbRD_N_dom"/>
</dbReference>
<proteinExistence type="predicted"/>
<feature type="domain" description="PucR C-terminal helix-turn-helix" evidence="1">
    <location>
        <begin position="344"/>
        <end position="402"/>
    </location>
</feature>
<dbReference type="AlphaFoldDB" id="A0A1G8L2S1"/>
<evidence type="ECO:0000313" key="3">
    <source>
        <dbReference type="EMBL" id="SDI49973.1"/>
    </source>
</evidence>
<reference evidence="3 4" key="1">
    <citation type="submission" date="2016-10" db="EMBL/GenBank/DDBJ databases">
        <authorList>
            <person name="de Groot N.N."/>
        </authorList>
    </citation>
    <scope>NUCLEOTIDE SEQUENCE [LARGE SCALE GENOMIC DNA]</scope>
    <source>
        <strain evidence="3 4">DSM 44892</strain>
    </source>
</reference>
<dbReference type="InterPro" id="IPR051448">
    <property type="entry name" value="CdaR-like_regulators"/>
</dbReference>
<evidence type="ECO:0000259" key="1">
    <source>
        <dbReference type="Pfam" id="PF13556"/>
    </source>
</evidence>
<evidence type="ECO:0000259" key="2">
    <source>
        <dbReference type="Pfam" id="PF14361"/>
    </source>
</evidence>
<sequence>MTLVNEPNSGIIMVAGSPASSSFGNLRSLANDLVGHFAANVIPCGLLPREELQGDVTNVTMGCLRLAMDMLDKRRVPTDEDLAGFRDASAQWAREGIPLATVLEVLHEGFRLGWRHVVSGAEIDDLAHMADGAELLISMLDKVTQAATSAYIAELKVVASEHHTAAHTLVTALLSGQSTSAMARHCGIEVAPSYVVLALHLDQHTDEGHPGVQPIVAARRKLRRVQAELAKAYGRAALSLLSPEGGTVLIPDADEDANVDHVVEQLASAGEVTVTAAAVQADTESVPQASEQAHELLDLARQLHRAPGVYRMTDLVYEYQMMRPGVGRAHLVQLLQPLERYPDLVKTLDVHVHNDLNRQRTARQLHVHTNTVDYRLKRIAELTGLDPTRASGLRPLQAALLARRLEFRDARQKV</sequence>
<organism evidence="3 4">
    <name type="scientific">Rhodococcus triatomae</name>
    <dbReference type="NCBI Taxonomy" id="300028"/>
    <lineage>
        <taxon>Bacteria</taxon>
        <taxon>Bacillati</taxon>
        <taxon>Actinomycetota</taxon>
        <taxon>Actinomycetes</taxon>
        <taxon>Mycobacteriales</taxon>
        <taxon>Nocardiaceae</taxon>
        <taxon>Rhodococcus</taxon>
    </lineage>
</organism>
<evidence type="ECO:0000313" key="4">
    <source>
        <dbReference type="Proteomes" id="UP000183263"/>
    </source>
</evidence>
<protein>
    <submittedName>
        <fullName evidence="3">PucR C-terminal helix-turn-helix domain-containing protein</fullName>
    </submittedName>
</protein>
<dbReference type="Pfam" id="PF14361">
    <property type="entry name" value="RsbRD_N"/>
    <property type="match status" value="1"/>
</dbReference>
<dbReference type="Gene3D" id="1.10.10.2840">
    <property type="entry name" value="PucR C-terminal helix-turn-helix domain"/>
    <property type="match status" value="1"/>
</dbReference>
<dbReference type="Proteomes" id="UP000183263">
    <property type="component" value="Unassembled WGS sequence"/>
</dbReference>
<dbReference type="PANTHER" id="PTHR33744:SF7">
    <property type="entry name" value="PUCR FAMILY TRANSCRIPTIONAL REGULATOR"/>
    <property type="match status" value="1"/>
</dbReference>
<dbReference type="OrthoDB" id="4535840at2"/>